<dbReference type="SUPFAM" id="SSF81624">
    <property type="entry name" value="N-terminal domain of MutM-like DNA repair proteins"/>
    <property type="match status" value="1"/>
</dbReference>
<keyword evidence="11" id="KW-0511">Multifunctional enzyme</keyword>
<dbReference type="GO" id="GO:0140078">
    <property type="term" value="F:class I DNA-(apurinic or apyrimidinic site) endonuclease activity"/>
    <property type="evidence" value="ECO:0007669"/>
    <property type="project" value="UniProtKB-EC"/>
</dbReference>
<keyword evidence="7" id="KW-0862">Zinc</keyword>
<evidence type="ECO:0000313" key="17">
    <source>
        <dbReference type="Proteomes" id="UP000011863"/>
    </source>
</evidence>
<evidence type="ECO:0000256" key="4">
    <source>
        <dbReference type="ARBA" id="ARBA00022763"/>
    </source>
</evidence>
<keyword evidence="4" id="KW-0227">DNA damage</keyword>
<sequence>MPEGDTIHRAASALRTALAGRPMMRFDAPRLIGPVPQAGRIVERVESHGKHLEIEWDNGMVLHTHMRMSGSWHLYRRGEKWRKPYEQMRAAIETDEWVAVCFNAPLVETYRQPDKRRHPGMGRLGPDLCKPDTDLSVVVNLLLSYGDADARIAEVLLDQRVMCGVGNVYRCEVLWATGISPFAKVGTLSERDAIRLVNTAASQLRSNLQTASRVTTTEVKGGLAVYGRNGQQCARCISSVEMRRLGEHNRVLYWCPGCQTHLDPKLDAPVDDTPTMDRHPAAAKFLADLPWNRDVG</sequence>
<evidence type="ECO:0000259" key="14">
    <source>
        <dbReference type="PROSITE" id="PS51066"/>
    </source>
</evidence>
<dbReference type="AlphaFoldDB" id="A0A6C7ECM9"/>
<keyword evidence="8" id="KW-0238">DNA-binding</keyword>
<dbReference type="EMBL" id="AP012057">
    <property type="protein sequence ID" value="BAN03752.1"/>
    <property type="molecule type" value="Genomic_DNA"/>
</dbReference>
<evidence type="ECO:0000256" key="2">
    <source>
        <dbReference type="ARBA" id="ARBA00012720"/>
    </source>
</evidence>
<evidence type="ECO:0000256" key="10">
    <source>
        <dbReference type="ARBA" id="ARBA00023239"/>
    </source>
</evidence>
<dbReference type="CDD" id="cd08971">
    <property type="entry name" value="AcNei2_N"/>
    <property type="match status" value="1"/>
</dbReference>
<keyword evidence="17" id="KW-1185">Reference proteome</keyword>
<dbReference type="InterPro" id="IPR044090">
    <property type="entry name" value="Nei2_N"/>
</dbReference>
<comment type="similarity">
    <text evidence="1">Belongs to the FPG family.</text>
</comment>
<name>A0A6C7ECM9_ILUCY</name>
<gene>
    <name evidence="16" type="primary">nei</name>
    <name evidence="16" type="ORF">YM304_34380</name>
</gene>
<dbReference type="OrthoDB" id="9800855at2"/>
<dbReference type="SMART" id="SM00898">
    <property type="entry name" value="Fapy_DNA_glyco"/>
    <property type="match status" value="1"/>
</dbReference>
<evidence type="ECO:0000256" key="3">
    <source>
        <dbReference type="ARBA" id="ARBA00022723"/>
    </source>
</evidence>
<keyword evidence="6 16" id="KW-0378">Hydrolase</keyword>
<reference evidence="16 17" key="1">
    <citation type="journal article" date="2013" name="Int. J. Syst. Evol. Microbiol.">
        <title>Ilumatobacter nonamiense sp. nov. and Ilumatobacter coccineum sp. nov., isolated from seashore sand.</title>
        <authorList>
            <person name="Matsumoto A."/>
            <person name="Kasai H."/>
            <person name="Matsuo Y."/>
            <person name="Shizuri Y."/>
            <person name="Ichikawa N."/>
            <person name="Fujita N."/>
            <person name="Omura S."/>
            <person name="Takahashi Y."/>
        </authorList>
    </citation>
    <scope>NUCLEOTIDE SEQUENCE [LARGE SCALE GENOMIC DNA]</scope>
    <source>
        <strain evidence="17">NBRC 103263 / KCTC 29153 / YM16-304</strain>
    </source>
</reference>
<evidence type="ECO:0000256" key="5">
    <source>
        <dbReference type="ARBA" id="ARBA00022771"/>
    </source>
</evidence>
<dbReference type="InterPro" id="IPR000214">
    <property type="entry name" value="Znf_DNA_glyclase/AP_lyase"/>
</dbReference>
<dbReference type="SUPFAM" id="SSF46946">
    <property type="entry name" value="S13-like H2TH domain"/>
    <property type="match status" value="1"/>
</dbReference>
<keyword evidence="3" id="KW-0479">Metal-binding</keyword>
<dbReference type="GO" id="GO:0003684">
    <property type="term" value="F:damaged DNA binding"/>
    <property type="evidence" value="ECO:0007669"/>
    <property type="project" value="InterPro"/>
</dbReference>
<feature type="domain" description="FPG-type" evidence="14">
    <location>
        <begin position="224"/>
        <end position="260"/>
    </location>
</feature>
<evidence type="ECO:0000256" key="7">
    <source>
        <dbReference type="ARBA" id="ARBA00022833"/>
    </source>
</evidence>
<accession>A0A6C7ECM9</accession>
<dbReference type="RefSeq" id="WP_015442999.1">
    <property type="nucleotide sequence ID" value="NC_020520.1"/>
</dbReference>
<protein>
    <recommendedName>
        <fullName evidence="2">DNA-(apurinic or apyrimidinic site) lyase</fullName>
        <ecNumber evidence="2">4.2.99.18</ecNumber>
    </recommendedName>
</protein>
<dbReference type="SUPFAM" id="SSF57716">
    <property type="entry name" value="Glucocorticoid receptor-like (DNA-binding domain)"/>
    <property type="match status" value="1"/>
</dbReference>
<organism evidence="16 17">
    <name type="scientific">Ilumatobacter coccineus (strain NBRC 103263 / KCTC 29153 / YM16-304)</name>
    <dbReference type="NCBI Taxonomy" id="1313172"/>
    <lineage>
        <taxon>Bacteria</taxon>
        <taxon>Bacillati</taxon>
        <taxon>Actinomycetota</taxon>
        <taxon>Acidimicrobiia</taxon>
        <taxon>Acidimicrobiales</taxon>
        <taxon>Ilumatobacteraceae</taxon>
        <taxon>Ilumatobacter</taxon>
    </lineage>
</organism>
<dbReference type="Proteomes" id="UP000011863">
    <property type="component" value="Chromosome"/>
</dbReference>
<dbReference type="Gene3D" id="1.10.8.50">
    <property type="match status" value="1"/>
</dbReference>
<dbReference type="SMART" id="SM01232">
    <property type="entry name" value="H2TH"/>
    <property type="match status" value="1"/>
</dbReference>
<dbReference type="EC" id="4.2.99.18" evidence="2"/>
<dbReference type="GO" id="GO:0000703">
    <property type="term" value="F:oxidized pyrimidine nucleobase lesion DNA N-glycosylase activity"/>
    <property type="evidence" value="ECO:0007669"/>
    <property type="project" value="TreeGrafter"/>
</dbReference>
<evidence type="ECO:0000256" key="13">
    <source>
        <dbReference type="PROSITE-ProRule" id="PRU00391"/>
    </source>
</evidence>
<dbReference type="Gene3D" id="3.20.190.10">
    <property type="entry name" value="MutM-like, N-terminal"/>
    <property type="match status" value="1"/>
</dbReference>
<dbReference type="InterPro" id="IPR012319">
    <property type="entry name" value="FPG_cat"/>
</dbReference>
<keyword evidence="9" id="KW-0234">DNA repair</keyword>
<dbReference type="PANTHER" id="PTHR42697">
    <property type="entry name" value="ENDONUCLEASE 8"/>
    <property type="match status" value="1"/>
</dbReference>
<evidence type="ECO:0000256" key="8">
    <source>
        <dbReference type="ARBA" id="ARBA00023125"/>
    </source>
</evidence>
<evidence type="ECO:0000256" key="9">
    <source>
        <dbReference type="ARBA" id="ARBA00023204"/>
    </source>
</evidence>
<keyword evidence="5 13" id="KW-0863">Zinc-finger</keyword>
<keyword evidence="10 16" id="KW-0456">Lyase</keyword>
<keyword evidence="12 16" id="KW-0326">Glycosidase</keyword>
<evidence type="ECO:0000313" key="16">
    <source>
        <dbReference type="EMBL" id="BAN03752.1"/>
    </source>
</evidence>
<keyword evidence="16" id="KW-0255">Endonuclease</keyword>
<evidence type="ECO:0000256" key="12">
    <source>
        <dbReference type="ARBA" id="ARBA00023295"/>
    </source>
</evidence>
<feature type="domain" description="Formamidopyrimidine-DNA glycosylase catalytic" evidence="15">
    <location>
        <begin position="2"/>
        <end position="119"/>
    </location>
</feature>
<dbReference type="PROSITE" id="PS51068">
    <property type="entry name" value="FPG_CAT"/>
    <property type="match status" value="1"/>
</dbReference>
<dbReference type="Pfam" id="PF06831">
    <property type="entry name" value="H2TH"/>
    <property type="match status" value="1"/>
</dbReference>
<dbReference type="GO" id="GO:0008270">
    <property type="term" value="F:zinc ion binding"/>
    <property type="evidence" value="ECO:0007669"/>
    <property type="project" value="UniProtKB-KW"/>
</dbReference>
<evidence type="ECO:0000259" key="15">
    <source>
        <dbReference type="PROSITE" id="PS51068"/>
    </source>
</evidence>
<evidence type="ECO:0000256" key="6">
    <source>
        <dbReference type="ARBA" id="ARBA00022801"/>
    </source>
</evidence>
<dbReference type="PROSITE" id="PS51066">
    <property type="entry name" value="ZF_FPG_2"/>
    <property type="match status" value="1"/>
</dbReference>
<dbReference type="PANTHER" id="PTHR42697:SF1">
    <property type="entry name" value="ENDONUCLEASE 8"/>
    <property type="match status" value="1"/>
</dbReference>
<proteinExistence type="inferred from homology"/>
<dbReference type="InterPro" id="IPR015886">
    <property type="entry name" value="H2TH_FPG"/>
</dbReference>
<dbReference type="Pfam" id="PF01149">
    <property type="entry name" value="Fapy_DNA_glyco"/>
    <property type="match status" value="1"/>
</dbReference>
<evidence type="ECO:0000256" key="11">
    <source>
        <dbReference type="ARBA" id="ARBA00023268"/>
    </source>
</evidence>
<evidence type="ECO:0000256" key="1">
    <source>
        <dbReference type="ARBA" id="ARBA00009409"/>
    </source>
</evidence>
<dbReference type="InterPro" id="IPR010979">
    <property type="entry name" value="Ribosomal_uS13-like_H2TH"/>
</dbReference>
<dbReference type="InterPro" id="IPR035937">
    <property type="entry name" value="FPG_N"/>
</dbReference>
<dbReference type="GO" id="GO:0006284">
    <property type="term" value="P:base-excision repair"/>
    <property type="evidence" value="ECO:0007669"/>
    <property type="project" value="InterPro"/>
</dbReference>
<dbReference type="KEGG" id="aym:YM304_34380"/>
<keyword evidence="16" id="KW-0540">Nuclease</keyword>